<evidence type="ECO:0000313" key="4">
    <source>
        <dbReference type="Proteomes" id="UP000613066"/>
    </source>
</evidence>
<keyword evidence="1" id="KW-1015">Disulfide bond</keyword>
<keyword evidence="2" id="KW-0732">Signal</keyword>
<feature type="non-terminal residue" evidence="3">
    <location>
        <position position="95"/>
    </location>
</feature>
<feature type="signal peptide" evidence="2">
    <location>
        <begin position="1"/>
        <end position="17"/>
    </location>
</feature>
<feature type="chain" id="PRO_5032988730" evidence="2">
    <location>
        <begin position="18"/>
        <end position="95"/>
    </location>
</feature>
<dbReference type="EMBL" id="WBMW01001363">
    <property type="protein sequence ID" value="NXC40518.1"/>
    <property type="molecule type" value="Genomic_DNA"/>
</dbReference>
<evidence type="ECO:0000256" key="2">
    <source>
        <dbReference type="SAM" id="SignalP"/>
    </source>
</evidence>
<protein>
    <submittedName>
        <fullName evidence="3">ERVV2 protein</fullName>
    </submittedName>
</protein>
<dbReference type="Pfam" id="PF00429">
    <property type="entry name" value="TLV_coat"/>
    <property type="match status" value="1"/>
</dbReference>
<gene>
    <name evidence="3" type="primary">Ervv2_2</name>
    <name evidence="3" type="ORF">PENPIL_R15667</name>
</gene>
<comment type="caution">
    <text evidence="3">The sequence shown here is derived from an EMBL/GenBank/DDBJ whole genome shotgun (WGS) entry which is preliminary data.</text>
</comment>
<name>A0A851NF56_9GALL</name>
<proteinExistence type="predicted"/>
<dbReference type="Proteomes" id="UP000613066">
    <property type="component" value="Unassembled WGS sequence"/>
</dbReference>
<feature type="non-terminal residue" evidence="3">
    <location>
        <position position="1"/>
    </location>
</feature>
<dbReference type="InterPro" id="IPR018154">
    <property type="entry name" value="TLV/ENV_coat_polyprotein"/>
</dbReference>
<evidence type="ECO:0000256" key="1">
    <source>
        <dbReference type="ARBA" id="ARBA00023157"/>
    </source>
</evidence>
<evidence type="ECO:0000313" key="3">
    <source>
        <dbReference type="EMBL" id="NXC40518.1"/>
    </source>
</evidence>
<dbReference type="OrthoDB" id="8949317at2759"/>
<dbReference type="SUPFAM" id="SSF58069">
    <property type="entry name" value="Virus ectodomain"/>
    <property type="match status" value="1"/>
</dbReference>
<dbReference type="PANTHER" id="PTHR10424:SF73">
    <property type="entry name" value="ENDOGENOUS RETROVIRUS GROUP FC1 ENV POLYPROTEIN-RELATED"/>
    <property type="match status" value="1"/>
</dbReference>
<dbReference type="PANTHER" id="PTHR10424">
    <property type="entry name" value="VIRAL ENVELOPE PROTEIN"/>
    <property type="match status" value="1"/>
</dbReference>
<reference evidence="3" key="1">
    <citation type="submission" date="2019-09" db="EMBL/GenBank/DDBJ databases">
        <title>Bird 10,000 Genomes (B10K) Project - Family phase.</title>
        <authorList>
            <person name="Zhang G."/>
        </authorList>
    </citation>
    <scope>NUCLEOTIDE SEQUENCE</scope>
    <source>
        <strain evidence="3">B10K-DU-001-08</strain>
        <tissue evidence="3">Muscle</tissue>
    </source>
</reference>
<organism evidence="3 4">
    <name type="scientific">Penelope pileata</name>
    <dbReference type="NCBI Taxonomy" id="1118817"/>
    <lineage>
        <taxon>Eukaryota</taxon>
        <taxon>Metazoa</taxon>
        <taxon>Chordata</taxon>
        <taxon>Craniata</taxon>
        <taxon>Vertebrata</taxon>
        <taxon>Euteleostomi</taxon>
        <taxon>Archelosauria</taxon>
        <taxon>Archosauria</taxon>
        <taxon>Dinosauria</taxon>
        <taxon>Saurischia</taxon>
        <taxon>Theropoda</taxon>
        <taxon>Coelurosauria</taxon>
        <taxon>Aves</taxon>
        <taxon>Neognathae</taxon>
        <taxon>Galloanserae</taxon>
        <taxon>Galliformes</taxon>
        <taxon>Cracidae</taxon>
        <taxon>Penelope</taxon>
    </lineage>
</organism>
<dbReference type="Gene3D" id="1.10.287.210">
    <property type="match status" value="1"/>
</dbReference>
<keyword evidence="4" id="KW-1185">Reference proteome</keyword>
<sequence>TGFHSFVMWLIPSLGVSELEKAIVNISAVIEEKGNCTADAIQALQAEVSSLSQVATQNRIALDLLVASQGGVCMVINTSCSVYMDQSRRIATDLN</sequence>
<accession>A0A851NF56</accession>
<dbReference type="AlphaFoldDB" id="A0A851NF56"/>